<dbReference type="InterPro" id="IPR013897">
    <property type="entry name" value="Duc1"/>
</dbReference>
<comment type="caution">
    <text evidence="3">The sequence shown here is derived from an EMBL/GenBank/DDBJ whole genome shotgun (WGS) entry which is preliminary data.</text>
</comment>
<evidence type="ECO:0000259" key="2">
    <source>
        <dbReference type="Pfam" id="PF08588"/>
    </source>
</evidence>
<organism evidence="3 4">
    <name type="scientific">Seminavis robusta</name>
    <dbReference type="NCBI Taxonomy" id="568900"/>
    <lineage>
        <taxon>Eukaryota</taxon>
        <taxon>Sar</taxon>
        <taxon>Stramenopiles</taxon>
        <taxon>Ochrophyta</taxon>
        <taxon>Bacillariophyta</taxon>
        <taxon>Bacillariophyceae</taxon>
        <taxon>Bacillariophycidae</taxon>
        <taxon>Naviculales</taxon>
        <taxon>Naviculaceae</taxon>
        <taxon>Seminavis</taxon>
    </lineage>
</organism>
<evidence type="ECO:0000256" key="1">
    <source>
        <dbReference type="SAM" id="MobiDB-lite"/>
    </source>
</evidence>
<dbReference type="Proteomes" id="UP001153069">
    <property type="component" value="Unassembled WGS sequence"/>
</dbReference>
<feature type="compositionally biased region" description="Low complexity" evidence="1">
    <location>
        <begin position="8"/>
        <end position="19"/>
    </location>
</feature>
<feature type="domain" description="Domain of unknown function at the cortex 1" evidence="2">
    <location>
        <begin position="58"/>
        <end position="289"/>
    </location>
</feature>
<sequence>MALKDAVKSSTSTTTPKTTVLCPGGMVDGEQISRNEEDKQFAGHHPDLQRVCVVNCATGKRIIPNHVPDRLENECFEGQVMLMIRTPDCDDPKERLSTMGETPERISEYLRGKQRRFEFQFQIKLKKVPTGPLFLGCELEHPIKVSRWTKGLAGVLLAMIRRINSGFHYSWGTDANLKTDPVNPNDIEMGLYEKTHLSFPVEASMDRIVITKPGEEPPKLGHELYESNESVKRRRRMGAGCVDWNLEDTYTMCLWSAYCDWIQWKSLNVPGVRPFALGAVTGKQPIYLSVYELPAYTPQEYKKKKPAHYRKDLRVYTRLEFSNFEKTEGGLAENLEDIRAIKDHTRSECCSIGTESVASDDPDLEKL</sequence>
<feature type="region of interest" description="Disordered" evidence="1">
    <location>
        <begin position="1"/>
        <end position="29"/>
    </location>
</feature>
<dbReference type="AlphaFoldDB" id="A0A9N8E9C0"/>
<reference evidence="3" key="1">
    <citation type="submission" date="2020-06" db="EMBL/GenBank/DDBJ databases">
        <authorList>
            <consortium name="Plant Systems Biology data submission"/>
        </authorList>
    </citation>
    <scope>NUCLEOTIDE SEQUENCE</scope>
    <source>
        <strain evidence="3">D6</strain>
    </source>
</reference>
<accession>A0A9N8E9C0</accession>
<keyword evidence="4" id="KW-1185">Reference proteome</keyword>
<dbReference type="EMBL" id="CAICTM010000798">
    <property type="protein sequence ID" value="CAB9516678.1"/>
    <property type="molecule type" value="Genomic_DNA"/>
</dbReference>
<evidence type="ECO:0000313" key="4">
    <source>
        <dbReference type="Proteomes" id="UP001153069"/>
    </source>
</evidence>
<gene>
    <name evidence="3" type="ORF">SEMRO_799_G204200.1</name>
</gene>
<protein>
    <recommendedName>
        <fullName evidence="2">Domain of unknown function at the cortex 1 domain-containing protein</fullName>
    </recommendedName>
</protein>
<proteinExistence type="predicted"/>
<name>A0A9N8E9C0_9STRA</name>
<dbReference type="OrthoDB" id="37888at2759"/>
<evidence type="ECO:0000313" key="3">
    <source>
        <dbReference type="EMBL" id="CAB9516678.1"/>
    </source>
</evidence>
<dbReference type="Pfam" id="PF08588">
    <property type="entry name" value="Duc1"/>
    <property type="match status" value="1"/>
</dbReference>